<dbReference type="Gene3D" id="1.25.40.420">
    <property type="match status" value="1"/>
</dbReference>
<dbReference type="InterPro" id="IPR006652">
    <property type="entry name" value="Kelch_1"/>
</dbReference>
<feature type="transmembrane region" description="Helical" evidence="3">
    <location>
        <begin position="618"/>
        <end position="637"/>
    </location>
</feature>
<dbReference type="Pfam" id="PF00651">
    <property type="entry name" value="BTB"/>
    <property type="match status" value="1"/>
</dbReference>
<organism evidence="5 6">
    <name type="scientific">Oesophagostomum dentatum</name>
    <name type="common">Nodular worm</name>
    <dbReference type="NCBI Taxonomy" id="61180"/>
    <lineage>
        <taxon>Eukaryota</taxon>
        <taxon>Metazoa</taxon>
        <taxon>Ecdysozoa</taxon>
        <taxon>Nematoda</taxon>
        <taxon>Chromadorea</taxon>
        <taxon>Rhabditida</taxon>
        <taxon>Rhabditina</taxon>
        <taxon>Rhabditomorpha</taxon>
        <taxon>Strongyloidea</taxon>
        <taxon>Strongylidae</taxon>
        <taxon>Oesophagostomum</taxon>
    </lineage>
</organism>
<sequence length="668" mass="75581">MCEQPIGGTLCPKHLRQDVAPELQHAAGTSSSLEGDLLRTTLCIAKATATLTVFAMGNGRTDNRTYKIYVYNADMDEYVLMSSNESVEIGDEKLQELSMNDEHGMAALLSGVRFCRRASSVLESSEDSRVSTALLQLRADGQLYDVELLAEGEAIKVHKERTNVFSYVVVSHRDSPFLGSQFSHLECVKSRKLWKYTNREGHVHKMNIITMKKMQTTEKMICNKENGKNLQCKGHDKKRREEIVLAATIPYFRAMFAVDMLETTQHSISIPNLDRNALEKLVLFAYGYGLEVSADSVLPVMVAANFLLLEDISVKCSNFICDRLLEVSNVLRLEKLFLLMGRSSAVAKVERFVERNFVHVSSTEEFLEFSLKKVLTILRRHSIQVTSEEEVFHAALRWIEHDTQRRRLIKRVLSSVRLHLLDREFLVEIVAYHPIIEGFASCRKLLYLVGGEYRSGRGTSSVYCYDIANKTLSKLPNMTKVRKGCAAVIFENKLYAFGGRNYDSSSSVEVYDAVYNSWSECARMTQHRCMSTVVSLHGFIYVIGGQSEGQALSTVERFRPTTDRWEPVSGMASGRACCSAVVLGERIYVFGGIRSDRWIRDAESFDPKTGVWTPLKPMPFAGCTVAAVTMSGAIYILRRRYDDETYRIYRYDADIDEYVPVSRNKALS</sequence>
<dbReference type="SMART" id="SM00875">
    <property type="entry name" value="BACK"/>
    <property type="match status" value="1"/>
</dbReference>
<reference evidence="5 6" key="1">
    <citation type="submission" date="2014-03" db="EMBL/GenBank/DDBJ databases">
        <title>Draft genome of the hookworm Oesophagostomum dentatum.</title>
        <authorList>
            <person name="Mitreva M."/>
        </authorList>
    </citation>
    <scope>NUCLEOTIDE SEQUENCE [LARGE SCALE GENOMIC DNA]</scope>
    <source>
        <strain evidence="5 6">OD-Hann</strain>
    </source>
</reference>
<dbReference type="OrthoDB" id="5862984at2759"/>
<dbReference type="PROSITE" id="PS50097">
    <property type="entry name" value="BTB"/>
    <property type="match status" value="1"/>
</dbReference>
<dbReference type="SUPFAM" id="SSF117281">
    <property type="entry name" value="Kelch motif"/>
    <property type="match status" value="1"/>
</dbReference>
<dbReference type="Pfam" id="PF24681">
    <property type="entry name" value="Kelch_KLHDC2_KLHL20_DRC7"/>
    <property type="match status" value="1"/>
</dbReference>
<dbReference type="FunFam" id="1.25.40.420:FF:000001">
    <property type="entry name" value="Kelch-like family member 12"/>
    <property type="match status" value="1"/>
</dbReference>
<accession>A0A0B1TTF9</accession>
<dbReference type="Gene3D" id="2.120.10.80">
    <property type="entry name" value="Kelch-type beta propeller"/>
    <property type="match status" value="1"/>
</dbReference>
<dbReference type="Pfam" id="PF07707">
    <property type="entry name" value="BACK"/>
    <property type="match status" value="1"/>
</dbReference>
<evidence type="ECO:0000256" key="2">
    <source>
        <dbReference type="ARBA" id="ARBA00022737"/>
    </source>
</evidence>
<dbReference type="SMART" id="SM00612">
    <property type="entry name" value="Kelch"/>
    <property type="match status" value="4"/>
</dbReference>
<dbReference type="PANTHER" id="PTHR24412">
    <property type="entry name" value="KELCH PROTEIN"/>
    <property type="match status" value="1"/>
</dbReference>
<dbReference type="InterPro" id="IPR000210">
    <property type="entry name" value="BTB/POZ_dom"/>
</dbReference>
<evidence type="ECO:0000256" key="1">
    <source>
        <dbReference type="ARBA" id="ARBA00022441"/>
    </source>
</evidence>
<dbReference type="SMART" id="SM00225">
    <property type="entry name" value="BTB"/>
    <property type="match status" value="1"/>
</dbReference>
<proteinExistence type="predicted"/>
<dbReference type="SUPFAM" id="SSF54695">
    <property type="entry name" value="POZ domain"/>
    <property type="match status" value="1"/>
</dbReference>
<evidence type="ECO:0000259" key="4">
    <source>
        <dbReference type="PROSITE" id="PS50097"/>
    </source>
</evidence>
<evidence type="ECO:0000313" key="6">
    <source>
        <dbReference type="Proteomes" id="UP000053660"/>
    </source>
</evidence>
<dbReference type="AlphaFoldDB" id="A0A0B1TTF9"/>
<keyword evidence="3" id="KW-0472">Membrane</keyword>
<name>A0A0B1TTF9_OESDE</name>
<dbReference type="InterPro" id="IPR011705">
    <property type="entry name" value="BACK"/>
</dbReference>
<dbReference type="Proteomes" id="UP000053660">
    <property type="component" value="Unassembled WGS sequence"/>
</dbReference>
<keyword evidence="3" id="KW-0812">Transmembrane</keyword>
<dbReference type="EMBL" id="KN549221">
    <property type="protein sequence ID" value="KHJ99431.1"/>
    <property type="molecule type" value="Genomic_DNA"/>
</dbReference>
<evidence type="ECO:0000256" key="3">
    <source>
        <dbReference type="SAM" id="Phobius"/>
    </source>
</evidence>
<dbReference type="InterPro" id="IPR015915">
    <property type="entry name" value="Kelch-typ_b-propeller"/>
</dbReference>
<keyword evidence="3" id="KW-1133">Transmembrane helix</keyword>
<protein>
    <submittedName>
        <fullName evidence="5">Kelch repeat protein</fullName>
    </submittedName>
</protein>
<dbReference type="InterPro" id="IPR011333">
    <property type="entry name" value="SKP1/BTB/POZ_sf"/>
</dbReference>
<keyword evidence="2" id="KW-0677">Repeat</keyword>
<evidence type="ECO:0000313" key="5">
    <source>
        <dbReference type="EMBL" id="KHJ99431.1"/>
    </source>
</evidence>
<keyword evidence="1" id="KW-0880">Kelch repeat</keyword>
<keyword evidence="6" id="KW-1185">Reference proteome</keyword>
<feature type="domain" description="BTB" evidence="4">
    <location>
        <begin position="242"/>
        <end position="294"/>
    </location>
</feature>
<gene>
    <name evidence="5" type="ORF">OESDEN_00574</name>
</gene>
<dbReference type="PANTHER" id="PTHR24412:SF497">
    <property type="entry name" value="KELCH-LIKE PROTEIN 18"/>
    <property type="match status" value="1"/>
</dbReference>
<dbReference type="Gene3D" id="3.30.710.10">
    <property type="entry name" value="Potassium Channel Kv1.1, Chain A"/>
    <property type="match status" value="1"/>
</dbReference>